<reference evidence="5" key="2">
    <citation type="submission" date="2019-09" db="EMBL/GenBank/DDBJ databases">
        <title>Taxonomic note: a critical rebuttal of the proposed division of the genus Arcobacter into six genera, emended descriptions of Arcobacter anaerophilus and the genus Arcobacter, and an assessment of genus-level boundaries for Epsilonproteobacteria using in silico genomic comparator tools.</title>
        <authorList>
            <person name="On S.L.W."/>
            <person name="Miller W.G."/>
            <person name="Biggs P."/>
            <person name="Cornelius A."/>
            <person name="Vandamme P."/>
        </authorList>
    </citation>
    <scope>NUCLEOTIDE SEQUENCE [LARGE SCALE GENOMIC DNA]</scope>
    <source>
        <strain evidence="5">LMG 26638</strain>
    </source>
</reference>
<dbReference type="KEGG" id="apai:APAC_1693"/>
<dbReference type="Pfam" id="PF12838">
    <property type="entry name" value="Fer4_7"/>
    <property type="match status" value="1"/>
</dbReference>
<organism evidence="5 6">
    <name type="scientific">Malaciobacter pacificus</name>
    <dbReference type="NCBI Taxonomy" id="1080223"/>
    <lineage>
        <taxon>Bacteria</taxon>
        <taxon>Pseudomonadati</taxon>
        <taxon>Campylobacterota</taxon>
        <taxon>Epsilonproteobacteria</taxon>
        <taxon>Campylobacterales</taxon>
        <taxon>Arcobacteraceae</taxon>
        <taxon>Malaciobacter</taxon>
    </lineage>
</organism>
<accession>A0A5C2H8Z0</accession>
<dbReference type="InterPro" id="IPR017896">
    <property type="entry name" value="4Fe4S_Fe-S-bd"/>
</dbReference>
<dbReference type="PROSITE" id="PS00198">
    <property type="entry name" value="4FE4S_FER_1"/>
    <property type="match status" value="1"/>
</dbReference>
<dbReference type="RefSeq" id="WP_130233714.1">
    <property type="nucleotide sequence ID" value="NZ_BMEF01000021.1"/>
</dbReference>
<dbReference type="OrthoDB" id="9804603at2"/>
<dbReference type="EMBL" id="CP035928">
    <property type="protein sequence ID" value="QEP34789.1"/>
    <property type="molecule type" value="Genomic_DNA"/>
</dbReference>
<keyword evidence="5" id="KW-0560">Oxidoreductase</keyword>
<keyword evidence="1" id="KW-0004">4Fe-4S</keyword>
<dbReference type="PROSITE" id="PS51379">
    <property type="entry name" value="4FE4S_FER_2"/>
    <property type="match status" value="2"/>
</dbReference>
<gene>
    <name evidence="5" type="primary">oorD</name>
    <name evidence="5" type="ORF">APAC_1693</name>
</gene>
<dbReference type="InterPro" id="IPR050572">
    <property type="entry name" value="Fe-S_Ferredoxin"/>
</dbReference>
<keyword evidence="4" id="KW-0411">Iron-sulfur</keyword>
<keyword evidence="3" id="KW-0408">Iron</keyword>
<dbReference type="GO" id="GO:0047553">
    <property type="term" value="F:2-oxoglutarate synthase activity"/>
    <property type="evidence" value="ECO:0007669"/>
    <property type="project" value="UniProtKB-EC"/>
</dbReference>
<evidence type="ECO:0000256" key="2">
    <source>
        <dbReference type="ARBA" id="ARBA00022723"/>
    </source>
</evidence>
<name>A0A5C2H8Z0_9BACT</name>
<evidence type="ECO:0000256" key="3">
    <source>
        <dbReference type="ARBA" id="ARBA00023004"/>
    </source>
</evidence>
<reference evidence="5" key="1">
    <citation type="submission" date="2019-09" db="EMBL/GenBank/DDBJ databases">
        <title>Complete genome sequencing of four Arcobacter species reveals a diverse suite of mobile elements.</title>
        <authorList>
            <person name="Miller W.G."/>
            <person name="Yee E."/>
            <person name="Bono J.L."/>
        </authorList>
    </citation>
    <scope>NUCLEOTIDE SEQUENCE [LARGE SCALE GENOMIC DNA]</scope>
    <source>
        <strain evidence="5">LMG 26638</strain>
    </source>
</reference>
<protein>
    <submittedName>
        <fullName evidence="5">2-oxoglutarate:acceptor oxidoreductase, delta subunit</fullName>
        <ecNumber evidence="5">1.2.7.3</ecNumber>
    </submittedName>
</protein>
<evidence type="ECO:0000256" key="1">
    <source>
        <dbReference type="ARBA" id="ARBA00022485"/>
    </source>
</evidence>
<evidence type="ECO:0000313" key="5">
    <source>
        <dbReference type="EMBL" id="QEP34789.1"/>
    </source>
</evidence>
<dbReference type="AlphaFoldDB" id="A0A5C2H8Z0"/>
<sequence>MSNMEAPANTPVWVNEARCKACDKCVSVCPAGVLAMRQEVTSTLGSMIKVVHPDSCIGCTDCELACPDFAIYVADRKEFKFAKLTDEAKERKERVIKNNYRILDEDEA</sequence>
<keyword evidence="2" id="KW-0479">Metal-binding</keyword>
<dbReference type="NCBIfam" id="NF007205">
    <property type="entry name" value="PRK09626.1"/>
    <property type="match status" value="1"/>
</dbReference>
<dbReference type="Gene3D" id="3.30.70.20">
    <property type="match status" value="2"/>
</dbReference>
<dbReference type="EC" id="1.2.7.3" evidence="5"/>
<evidence type="ECO:0000256" key="4">
    <source>
        <dbReference type="ARBA" id="ARBA00023014"/>
    </source>
</evidence>
<proteinExistence type="predicted"/>
<dbReference type="GO" id="GO:0046872">
    <property type="term" value="F:metal ion binding"/>
    <property type="evidence" value="ECO:0007669"/>
    <property type="project" value="UniProtKB-KW"/>
</dbReference>
<dbReference type="PANTHER" id="PTHR43687">
    <property type="entry name" value="ADENYLYLSULFATE REDUCTASE, BETA SUBUNIT"/>
    <property type="match status" value="1"/>
</dbReference>
<evidence type="ECO:0000313" key="6">
    <source>
        <dbReference type="Proteomes" id="UP000322726"/>
    </source>
</evidence>
<keyword evidence="6" id="KW-1185">Reference proteome</keyword>
<dbReference type="GO" id="GO:0051539">
    <property type="term" value="F:4 iron, 4 sulfur cluster binding"/>
    <property type="evidence" value="ECO:0007669"/>
    <property type="project" value="UniProtKB-KW"/>
</dbReference>
<dbReference type="PANTHER" id="PTHR43687:SF4">
    <property type="entry name" value="BLR5484 PROTEIN"/>
    <property type="match status" value="1"/>
</dbReference>
<dbReference type="InterPro" id="IPR017900">
    <property type="entry name" value="4Fe4S_Fe_S_CS"/>
</dbReference>
<dbReference type="Proteomes" id="UP000322726">
    <property type="component" value="Chromosome"/>
</dbReference>
<dbReference type="SUPFAM" id="SSF54862">
    <property type="entry name" value="4Fe-4S ferredoxins"/>
    <property type="match status" value="1"/>
</dbReference>